<keyword evidence="2" id="KW-1185">Reference proteome</keyword>
<evidence type="ECO:0000313" key="1">
    <source>
        <dbReference type="EMBL" id="MDA5092856.1"/>
    </source>
</evidence>
<evidence type="ECO:0000313" key="2">
    <source>
        <dbReference type="Proteomes" id="UP001528040"/>
    </source>
</evidence>
<proteinExistence type="predicted"/>
<organism evidence="1 2">
    <name type="scientific">Aliiroseovarius salicola</name>
    <dbReference type="NCBI Taxonomy" id="3009082"/>
    <lineage>
        <taxon>Bacteria</taxon>
        <taxon>Pseudomonadati</taxon>
        <taxon>Pseudomonadota</taxon>
        <taxon>Alphaproteobacteria</taxon>
        <taxon>Rhodobacterales</taxon>
        <taxon>Paracoccaceae</taxon>
        <taxon>Aliiroseovarius</taxon>
    </lineage>
</organism>
<dbReference type="Proteomes" id="UP001528040">
    <property type="component" value="Unassembled WGS sequence"/>
</dbReference>
<name>A0ABT4VXA9_9RHOB</name>
<reference evidence="1 2" key="1">
    <citation type="submission" date="2023-01" db="EMBL/GenBank/DDBJ databases">
        <authorList>
            <person name="Yoon J.-W."/>
        </authorList>
    </citation>
    <scope>NUCLEOTIDE SEQUENCE [LARGE SCALE GENOMIC DNA]</scope>
    <source>
        <strain evidence="1 2">KMU-50</strain>
    </source>
</reference>
<accession>A0ABT4VXA9</accession>
<sequence length="206" mass="23789">MDRIPSGVHAQCLLHTLDRLGRENVDVIAVSRAPSGLIRSSYDQFLMAGLWEIDRQKLFDTSEARIEDFLNAFKDLWGFELKEIDKIFPLFAERYNVSRIVEIPLAADGDHVLSRIAKEVGLKSADKLPVKNAGRSTRKILMFRDFQKEHGVATFERNLRVLKQVRFPKRELSTEEAYELGLMLPKEVNTLLDKNYMAETRIHEFP</sequence>
<protein>
    <submittedName>
        <fullName evidence="1">Uncharacterized protein</fullName>
    </submittedName>
</protein>
<dbReference type="RefSeq" id="WP_271052436.1">
    <property type="nucleotide sequence ID" value="NZ_JAQIIO010000001.1"/>
</dbReference>
<comment type="caution">
    <text evidence="1">The sequence shown here is derived from an EMBL/GenBank/DDBJ whole genome shotgun (WGS) entry which is preliminary data.</text>
</comment>
<gene>
    <name evidence="1" type="ORF">O2N63_02015</name>
</gene>
<dbReference type="EMBL" id="JAQIIO010000001">
    <property type="protein sequence ID" value="MDA5092856.1"/>
    <property type="molecule type" value="Genomic_DNA"/>
</dbReference>